<reference evidence="2 3" key="1">
    <citation type="journal article" date="2011" name="PLoS Pathog.">
        <title>Dynamic evolution of pathogenicity revealed by sequencing and comparative genomics of 19 Pseudomonas syringae isolates.</title>
        <authorList>
            <person name="Baltrus D.A."/>
            <person name="Nishimura M.T."/>
            <person name="Romanchuk A."/>
            <person name="Chang J.H."/>
            <person name="Mukhtar M.S."/>
            <person name="Cherkis K."/>
            <person name="Roach J."/>
            <person name="Grant S.R."/>
            <person name="Jones C.D."/>
            <person name="Dangl J.L."/>
        </authorList>
    </citation>
    <scope>NUCLEOTIDE SEQUENCE [LARGE SCALE GENOMIC DNA]</scope>
    <source>
        <strain evidence="3">race 4</strain>
    </source>
</reference>
<feature type="transmembrane region" description="Helical" evidence="1">
    <location>
        <begin position="20"/>
        <end position="39"/>
    </location>
</feature>
<accession>F3C2B6</accession>
<dbReference type="HOGENOM" id="CLU_3337232_0_0_6"/>
<keyword evidence="2" id="KW-0418">Kinase</keyword>
<keyword evidence="2" id="KW-0808">Transferase</keyword>
<proteinExistence type="predicted"/>
<gene>
    <name evidence="2" type="ORF">Pgy4_08343</name>
</gene>
<keyword evidence="1" id="KW-0472">Membrane</keyword>
<name>F3C2B6_PSESG</name>
<evidence type="ECO:0000256" key="1">
    <source>
        <dbReference type="SAM" id="Phobius"/>
    </source>
</evidence>
<evidence type="ECO:0000313" key="2">
    <source>
        <dbReference type="EMBL" id="EGH09567.1"/>
    </source>
</evidence>
<dbReference type="Proteomes" id="UP000005466">
    <property type="component" value="Unassembled WGS sequence"/>
</dbReference>
<feature type="non-terminal residue" evidence="2">
    <location>
        <position position="44"/>
    </location>
</feature>
<keyword evidence="1" id="KW-1133">Transmembrane helix</keyword>
<organism evidence="2 3">
    <name type="scientific">Pseudomonas savastanoi pv. glycinea str. race 4</name>
    <dbReference type="NCBI Taxonomy" id="875330"/>
    <lineage>
        <taxon>Bacteria</taxon>
        <taxon>Pseudomonadati</taxon>
        <taxon>Pseudomonadota</taxon>
        <taxon>Gammaproteobacteria</taxon>
        <taxon>Pseudomonadales</taxon>
        <taxon>Pseudomonadaceae</taxon>
        <taxon>Pseudomonas</taxon>
    </lineage>
</organism>
<keyword evidence="1" id="KW-0812">Transmembrane</keyword>
<evidence type="ECO:0000313" key="3">
    <source>
        <dbReference type="Proteomes" id="UP000005466"/>
    </source>
</evidence>
<comment type="caution">
    <text evidence="2">The sequence shown here is derived from an EMBL/GenBank/DDBJ whole genome shotgun (WGS) entry which is preliminary data.</text>
</comment>
<dbReference type="AlphaFoldDB" id="F3C2B6"/>
<protein>
    <submittedName>
        <fullName evidence="2">Sensor histidine kinase</fullName>
    </submittedName>
</protein>
<dbReference type="GO" id="GO:0016301">
    <property type="term" value="F:kinase activity"/>
    <property type="evidence" value="ECO:0007669"/>
    <property type="project" value="UniProtKB-KW"/>
</dbReference>
<dbReference type="EMBL" id="ADWY01000339">
    <property type="protein sequence ID" value="EGH09567.1"/>
    <property type="molecule type" value="Genomic_DNA"/>
</dbReference>
<sequence>MLAPVQMLSATRQNLWRLTFIRILVLAAQAGSVGMAWLFDFLPL</sequence>